<organism evidence="5 6">
    <name type="scientific">Methylopila henanensis</name>
    <dbReference type="NCBI Taxonomy" id="873516"/>
    <lineage>
        <taxon>Bacteria</taxon>
        <taxon>Pseudomonadati</taxon>
        <taxon>Pseudomonadota</taxon>
        <taxon>Alphaproteobacteria</taxon>
        <taxon>Hyphomicrobiales</taxon>
        <taxon>Methylopilaceae</taxon>
        <taxon>Methylopila</taxon>
    </lineage>
</organism>
<keyword evidence="3" id="KW-0804">Transcription</keyword>
<dbReference type="InterPro" id="IPR028082">
    <property type="entry name" value="Peripla_BP_I"/>
</dbReference>
<dbReference type="InterPro" id="IPR001761">
    <property type="entry name" value="Peripla_BP/Lac1_sug-bd_dom"/>
</dbReference>
<dbReference type="EMBL" id="JBHUER010000001">
    <property type="protein sequence ID" value="MFD1701757.1"/>
    <property type="molecule type" value="Genomic_DNA"/>
</dbReference>
<feature type="domain" description="HTH lacI-type" evidence="4">
    <location>
        <begin position="14"/>
        <end position="68"/>
    </location>
</feature>
<evidence type="ECO:0000256" key="1">
    <source>
        <dbReference type="ARBA" id="ARBA00023015"/>
    </source>
</evidence>
<dbReference type="SMART" id="SM00354">
    <property type="entry name" value="HTH_LACI"/>
    <property type="match status" value="1"/>
</dbReference>
<dbReference type="InterPro" id="IPR000843">
    <property type="entry name" value="HTH_LacI"/>
</dbReference>
<evidence type="ECO:0000256" key="2">
    <source>
        <dbReference type="ARBA" id="ARBA00023125"/>
    </source>
</evidence>
<dbReference type="Gene3D" id="3.40.50.2300">
    <property type="match status" value="2"/>
</dbReference>
<reference evidence="6" key="1">
    <citation type="journal article" date="2019" name="Int. J. Syst. Evol. Microbiol.">
        <title>The Global Catalogue of Microorganisms (GCM) 10K type strain sequencing project: providing services to taxonomists for standard genome sequencing and annotation.</title>
        <authorList>
            <consortium name="The Broad Institute Genomics Platform"/>
            <consortium name="The Broad Institute Genome Sequencing Center for Infectious Disease"/>
            <person name="Wu L."/>
            <person name="Ma J."/>
        </authorList>
    </citation>
    <scope>NUCLEOTIDE SEQUENCE [LARGE SCALE GENOMIC DNA]</scope>
    <source>
        <strain evidence="6">KCTC 23707</strain>
    </source>
</reference>
<dbReference type="PANTHER" id="PTHR30146:SF33">
    <property type="entry name" value="TRANSCRIPTIONAL REGULATOR"/>
    <property type="match status" value="1"/>
</dbReference>
<dbReference type="Gene3D" id="1.10.260.40">
    <property type="entry name" value="lambda repressor-like DNA-binding domains"/>
    <property type="match status" value="1"/>
</dbReference>
<dbReference type="PANTHER" id="PTHR30146">
    <property type="entry name" value="LACI-RELATED TRANSCRIPTIONAL REPRESSOR"/>
    <property type="match status" value="1"/>
</dbReference>
<keyword evidence="2 5" id="KW-0238">DNA-binding</keyword>
<evidence type="ECO:0000313" key="6">
    <source>
        <dbReference type="Proteomes" id="UP001597308"/>
    </source>
</evidence>
<comment type="caution">
    <text evidence="5">The sequence shown here is derived from an EMBL/GenBank/DDBJ whole genome shotgun (WGS) entry which is preliminary data.</text>
</comment>
<dbReference type="PROSITE" id="PS50932">
    <property type="entry name" value="HTH_LACI_2"/>
    <property type="match status" value="1"/>
</dbReference>
<gene>
    <name evidence="5" type="ORF">ACFSCV_01955</name>
</gene>
<dbReference type="CDD" id="cd01575">
    <property type="entry name" value="PBP1_GntR"/>
    <property type="match status" value="1"/>
</dbReference>
<name>A0ABW4K4C5_9HYPH</name>
<dbReference type="CDD" id="cd01392">
    <property type="entry name" value="HTH_LacI"/>
    <property type="match status" value="1"/>
</dbReference>
<keyword evidence="6" id="KW-1185">Reference proteome</keyword>
<protein>
    <submittedName>
        <fullName evidence="5">LacI family DNA-binding transcriptional regulator</fullName>
    </submittedName>
</protein>
<dbReference type="Proteomes" id="UP001597308">
    <property type="component" value="Unassembled WGS sequence"/>
</dbReference>
<dbReference type="RefSeq" id="WP_378796469.1">
    <property type="nucleotide sequence ID" value="NZ_JBHUER010000001.1"/>
</dbReference>
<dbReference type="SUPFAM" id="SSF47413">
    <property type="entry name" value="lambda repressor-like DNA-binding domains"/>
    <property type="match status" value="1"/>
</dbReference>
<dbReference type="SUPFAM" id="SSF53822">
    <property type="entry name" value="Periplasmic binding protein-like I"/>
    <property type="match status" value="1"/>
</dbReference>
<sequence>MSNEHRPHRPASAATLADVARAAGVSEITASRVVRGRGPISAATRAKVEAAIAAVGYVPNRLAGGLASAGSNLVGVVLPSLSNSVFPDVLSGLNAAIAGERLRTLVAVTDYDLDAERDAVAALLAWRPAALVVVGLEHRPETREMMAASGATIIELMDVEGEPVDLAVGLSHTAAGAAAARRLLARGRSRIGYVGHGAGDLRAAKRRAGLEAALKRDADLALAGAHVLDAPSSVGAGRAALAALLDAAPELDAVVFSNDDMALGGAFHCMAAGVDVPGRLALVGFNGLELANALPKPLTTVRTARGEIGRIAGEMLCARLRGETPPRVTDVGFDVVAGGTD</sequence>
<dbReference type="GO" id="GO:0003677">
    <property type="term" value="F:DNA binding"/>
    <property type="evidence" value="ECO:0007669"/>
    <property type="project" value="UniProtKB-KW"/>
</dbReference>
<dbReference type="Pfam" id="PF00532">
    <property type="entry name" value="Peripla_BP_1"/>
    <property type="match status" value="1"/>
</dbReference>
<keyword evidence="1" id="KW-0805">Transcription regulation</keyword>
<dbReference type="InterPro" id="IPR010982">
    <property type="entry name" value="Lambda_DNA-bd_dom_sf"/>
</dbReference>
<evidence type="ECO:0000259" key="4">
    <source>
        <dbReference type="PROSITE" id="PS50932"/>
    </source>
</evidence>
<evidence type="ECO:0000313" key="5">
    <source>
        <dbReference type="EMBL" id="MFD1701757.1"/>
    </source>
</evidence>
<proteinExistence type="predicted"/>
<evidence type="ECO:0000256" key="3">
    <source>
        <dbReference type="ARBA" id="ARBA00023163"/>
    </source>
</evidence>
<accession>A0ABW4K4C5</accession>
<dbReference type="Pfam" id="PF00356">
    <property type="entry name" value="LacI"/>
    <property type="match status" value="1"/>
</dbReference>
<dbReference type="PROSITE" id="PS00356">
    <property type="entry name" value="HTH_LACI_1"/>
    <property type="match status" value="1"/>
</dbReference>